<evidence type="ECO:0000313" key="7">
    <source>
        <dbReference type="EMBL" id="TCZ69067.1"/>
    </source>
</evidence>
<evidence type="ECO:0000256" key="5">
    <source>
        <dbReference type="ARBA" id="ARBA00023136"/>
    </source>
</evidence>
<dbReference type="Pfam" id="PF08660">
    <property type="entry name" value="Alg14"/>
    <property type="match status" value="1"/>
</dbReference>
<dbReference type="GO" id="GO:0004577">
    <property type="term" value="F:N-acetylglucosaminyldiphosphodolichol N-acetylglucosaminyltransferase activity"/>
    <property type="evidence" value="ECO:0007669"/>
    <property type="project" value="TreeGrafter"/>
</dbReference>
<protein>
    <submittedName>
        <fullName evidence="7">Oligosaccharide biosynthesis protein Alg14</fullName>
    </submittedName>
</protein>
<organism evidence="7 8">
    <name type="scientific">Flaviaesturariibacter aridisoli</name>
    <dbReference type="NCBI Taxonomy" id="2545761"/>
    <lineage>
        <taxon>Bacteria</taxon>
        <taxon>Pseudomonadati</taxon>
        <taxon>Bacteroidota</taxon>
        <taxon>Chitinophagia</taxon>
        <taxon>Chitinophagales</taxon>
        <taxon>Chitinophagaceae</taxon>
        <taxon>Flaviaestuariibacter</taxon>
    </lineage>
</organism>
<gene>
    <name evidence="7" type="ORF">E0486_12865</name>
</gene>
<keyword evidence="3" id="KW-0256">Endoplasmic reticulum</keyword>
<evidence type="ECO:0000313" key="8">
    <source>
        <dbReference type="Proteomes" id="UP000295164"/>
    </source>
</evidence>
<comment type="subcellular location">
    <subcellularLocation>
        <location evidence="1">Endoplasmic reticulum membrane</location>
        <topology evidence="1">Single-pass membrane protein</topology>
    </subcellularLocation>
</comment>
<reference evidence="7 8" key="1">
    <citation type="submission" date="2019-03" db="EMBL/GenBank/DDBJ databases">
        <authorList>
            <person name="Kim M.K.M."/>
        </authorList>
    </citation>
    <scope>NUCLEOTIDE SEQUENCE [LARGE SCALE GENOMIC DNA]</scope>
    <source>
        <strain evidence="7 8">17J68-15</strain>
    </source>
</reference>
<dbReference type="PANTHER" id="PTHR12154:SF4">
    <property type="entry name" value="UDP-N-ACETYLGLUCOSAMINE TRANSFERASE SUBUNIT ALG14 HOMOLOG"/>
    <property type="match status" value="1"/>
</dbReference>
<keyword evidence="5 6" id="KW-0472">Membrane</keyword>
<comment type="caution">
    <text evidence="7">The sequence shown here is derived from an EMBL/GenBank/DDBJ whole genome shotgun (WGS) entry which is preliminary data.</text>
</comment>
<keyword evidence="8" id="KW-1185">Reference proteome</keyword>
<dbReference type="GO" id="GO:0006488">
    <property type="term" value="P:dolichol-linked oligosaccharide biosynthetic process"/>
    <property type="evidence" value="ECO:0007669"/>
    <property type="project" value="InterPro"/>
</dbReference>
<keyword evidence="4 6" id="KW-1133">Transmembrane helix</keyword>
<dbReference type="PANTHER" id="PTHR12154">
    <property type="entry name" value="GLYCOSYL TRANSFERASE-RELATED"/>
    <property type="match status" value="1"/>
</dbReference>
<evidence type="ECO:0000256" key="3">
    <source>
        <dbReference type="ARBA" id="ARBA00022824"/>
    </source>
</evidence>
<dbReference type="SUPFAM" id="SSF53756">
    <property type="entry name" value="UDP-Glycosyltransferase/glycogen phosphorylase"/>
    <property type="match status" value="1"/>
</dbReference>
<sequence>MKVLCVASGGGHVVELLRLQPAFEEHELIYMSTLDSYANAFKGYAYHTIPDFSQWNVYKIPKASFVLFRLFTRIRPDVVVTTGAAPGVLALFIGWLLGAKTIWVEASCHTEKISVSGKICAFFASRVYTQWQHLATNKFVYSGNVIK</sequence>
<dbReference type="AlphaFoldDB" id="A0A4R4E1W9"/>
<name>A0A4R4E1W9_9BACT</name>
<feature type="transmembrane region" description="Helical" evidence="6">
    <location>
        <begin position="78"/>
        <end position="98"/>
    </location>
</feature>
<dbReference type="OrthoDB" id="555447at2"/>
<dbReference type="Gene3D" id="3.40.50.2000">
    <property type="entry name" value="Glycogen Phosphorylase B"/>
    <property type="match status" value="1"/>
</dbReference>
<evidence type="ECO:0000256" key="4">
    <source>
        <dbReference type="ARBA" id="ARBA00022989"/>
    </source>
</evidence>
<evidence type="ECO:0000256" key="6">
    <source>
        <dbReference type="SAM" id="Phobius"/>
    </source>
</evidence>
<dbReference type="RefSeq" id="WP_131852587.1">
    <property type="nucleotide sequence ID" value="NZ_SKFH01000023.1"/>
</dbReference>
<proteinExistence type="predicted"/>
<keyword evidence="2 6" id="KW-0812">Transmembrane</keyword>
<evidence type="ECO:0000256" key="2">
    <source>
        <dbReference type="ARBA" id="ARBA00022692"/>
    </source>
</evidence>
<dbReference type="Proteomes" id="UP000295164">
    <property type="component" value="Unassembled WGS sequence"/>
</dbReference>
<dbReference type="EMBL" id="SKFH01000023">
    <property type="protein sequence ID" value="TCZ69067.1"/>
    <property type="molecule type" value="Genomic_DNA"/>
</dbReference>
<dbReference type="InterPro" id="IPR013969">
    <property type="entry name" value="Oligosacch_biosynth_Alg14"/>
</dbReference>
<accession>A0A4R4E1W9</accession>
<evidence type="ECO:0000256" key="1">
    <source>
        <dbReference type="ARBA" id="ARBA00004389"/>
    </source>
</evidence>